<keyword evidence="3" id="KW-1185">Reference proteome</keyword>
<dbReference type="Proteomes" id="UP000424462">
    <property type="component" value="Chromosome"/>
</dbReference>
<feature type="transmembrane region" description="Helical" evidence="1">
    <location>
        <begin position="144"/>
        <end position="165"/>
    </location>
</feature>
<keyword evidence="1" id="KW-1133">Transmembrane helix</keyword>
<name>A0A6B8W6W8_9CORY</name>
<gene>
    <name evidence="2" type="ORF">COCCU_12355</name>
</gene>
<keyword evidence="1" id="KW-0812">Transmembrane</keyword>
<feature type="transmembrane region" description="Helical" evidence="1">
    <location>
        <begin position="172"/>
        <end position="190"/>
    </location>
</feature>
<protein>
    <submittedName>
        <fullName evidence="2">ABC-2 family transporter protein</fullName>
    </submittedName>
</protein>
<sequence>MFVNTIISEAIKLFTTKSIWWTSALFIAFSLGVAALMGSFTEGMPLTPQNAVVGVYMFGFIIIAVQAVMVITSEYRHKYQSITYLATPRRWTVAVAKLLLYAVIAALLTLVVLVACYLLAEALVSPEVGAAFDPFGSEDGQRLIWAYPLMAALITLFAQGIALLLRQTAGAVTLVLMWYLALEDIIGILPKVGADIRNYLPFNNLHAFVSGTPIPDIAWGVGGSGLYFLLWAVVIWVAGVILLQKRDA</sequence>
<evidence type="ECO:0000256" key="1">
    <source>
        <dbReference type="SAM" id="Phobius"/>
    </source>
</evidence>
<reference evidence="2 3" key="1">
    <citation type="submission" date="2019-11" db="EMBL/GenBank/DDBJ databases">
        <title>Complete genome sequence of Corynebacterium kalinowskii 1959, a novel Corynebacterium species isolated from soil of a small paddock in Vilsendorf, Germany.</title>
        <authorList>
            <person name="Schaffert L."/>
            <person name="Ruwe M."/>
            <person name="Milse J."/>
            <person name="Hanuschka K."/>
            <person name="Ortseifen V."/>
            <person name="Droste J."/>
            <person name="Brandt D."/>
            <person name="Schlueter L."/>
            <person name="Kutter Y."/>
            <person name="Vinke S."/>
            <person name="Viehoefer P."/>
            <person name="Jacob L."/>
            <person name="Luebke N.-C."/>
            <person name="Schulte-Berndt E."/>
            <person name="Hain C."/>
            <person name="Linder M."/>
            <person name="Schmidt P."/>
            <person name="Wollenschlaeger L."/>
            <person name="Luttermann T."/>
            <person name="Thieme E."/>
            <person name="Hassa J."/>
            <person name="Haak M."/>
            <person name="Wittchen M."/>
            <person name="Mentz A."/>
            <person name="Persicke M."/>
            <person name="Busche T."/>
            <person name="Ruckert C."/>
        </authorList>
    </citation>
    <scope>NUCLEOTIDE SEQUENCE [LARGE SCALE GENOMIC DNA]</scope>
    <source>
        <strain evidence="2 3">2039</strain>
    </source>
</reference>
<dbReference type="AlphaFoldDB" id="A0A6B8W6W8"/>
<organism evidence="2 3">
    <name type="scientific">Corynebacterium occultum</name>
    <dbReference type="NCBI Taxonomy" id="2675219"/>
    <lineage>
        <taxon>Bacteria</taxon>
        <taxon>Bacillati</taxon>
        <taxon>Actinomycetota</taxon>
        <taxon>Actinomycetes</taxon>
        <taxon>Mycobacteriales</taxon>
        <taxon>Corynebacteriaceae</taxon>
        <taxon>Corynebacterium</taxon>
    </lineage>
</organism>
<evidence type="ECO:0000313" key="3">
    <source>
        <dbReference type="Proteomes" id="UP000424462"/>
    </source>
</evidence>
<keyword evidence="1" id="KW-0472">Membrane</keyword>
<feature type="transmembrane region" description="Helical" evidence="1">
    <location>
        <begin position="98"/>
        <end position="124"/>
    </location>
</feature>
<accession>A0A6B8W6W8</accession>
<feature type="transmembrane region" description="Helical" evidence="1">
    <location>
        <begin position="20"/>
        <end position="40"/>
    </location>
</feature>
<feature type="transmembrane region" description="Helical" evidence="1">
    <location>
        <begin position="217"/>
        <end position="243"/>
    </location>
</feature>
<feature type="transmembrane region" description="Helical" evidence="1">
    <location>
        <begin position="52"/>
        <end position="71"/>
    </location>
</feature>
<dbReference type="EMBL" id="CP046455">
    <property type="protein sequence ID" value="QGU08371.1"/>
    <property type="molecule type" value="Genomic_DNA"/>
</dbReference>
<dbReference type="RefSeq" id="WP_156231881.1">
    <property type="nucleotide sequence ID" value="NZ_CP046455.1"/>
</dbReference>
<dbReference type="KEGG" id="cok:COCCU_12355"/>
<evidence type="ECO:0000313" key="2">
    <source>
        <dbReference type="EMBL" id="QGU08371.1"/>
    </source>
</evidence>
<proteinExistence type="predicted"/>